<evidence type="ECO:0000259" key="12">
    <source>
        <dbReference type="Pfam" id="PF20260"/>
    </source>
</evidence>
<protein>
    <recommendedName>
        <fullName evidence="10">Ribosomal RNA small subunit methyltransferase E</fullName>
        <ecNumber evidence="10">2.1.1.193</ecNumber>
    </recommendedName>
</protein>
<organism evidence="13 14">
    <name type="scientific">Nonlabens ulvanivorans</name>
    <name type="common">Persicivirga ulvanivorans</name>
    <dbReference type="NCBI Taxonomy" id="906888"/>
    <lineage>
        <taxon>Bacteria</taxon>
        <taxon>Pseudomonadati</taxon>
        <taxon>Bacteroidota</taxon>
        <taxon>Flavobacteriia</taxon>
        <taxon>Flavobacteriales</taxon>
        <taxon>Flavobacteriaceae</taxon>
        <taxon>Nonlabens</taxon>
    </lineage>
</organism>
<comment type="similarity">
    <text evidence="2 10">Belongs to the RNA methyltransferase RsmE family.</text>
</comment>
<evidence type="ECO:0000256" key="1">
    <source>
        <dbReference type="ARBA" id="ARBA00004496"/>
    </source>
</evidence>
<dbReference type="Gene3D" id="3.40.1280.10">
    <property type="match status" value="1"/>
</dbReference>
<dbReference type="InterPro" id="IPR029028">
    <property type="entry name" value="Alpha/beta_knot_MTases"/>
</dbReference>
<evidence type="ECO:0000313" key="14">
    <source>
        <dbReference type="Proteomes" id="UP000028980"/>
    </source>
</evidence>
<dbReference type="GO" id="GO:0070042">
    <property type="term" value="F:rRNA (uridine-N3-)-methyltransferase activity"/>
    <property type="evidence" value="ECO:0007669"/>
    <property type="project" value="TreeGrafter"/>
</dbReference>
<dbReference type="PANTHER" id="PTHR30027">
    <property type="entry name" value="RIBOSOMAL RNA SMALL SUBUNIT METHYLTRANSFERASE E"/>
    <property type="match status" value="1"/>
</dbReference>
<keyword evidence="6 10" id="KW-0808">Transferase</keyword>
<dbReference type="SUPFAM" id="SSF75217">
    <property type="entry name" value="alpha/beta knot"/>
    <property type="match status" value="1"/>
</dbReference>
<evidence type="ECO:0000256" key="5">
    <source>
        <dbReference type="ARBA" id="ARBA00022603"/>
    </source>
</evidence>
<dbReference type="EC" id="2.1.1.193" evidence="10"/>
<dbReference type="InterPro" id="IPR046887">
    <property type="entry name" value="RsmE_PUA-like"/>
</dbReference>
<dbReference type="Proteomes" id="UP000028980">
    <property type="component" value="Unassembled WGS sequence"/>
</dbReference>
<comment type="caution">
    <text evidence="13">The sequence shown here is derived from an EMBL/GenBank/DDBJ whole genome shotgun (WGS) entry which is preliminary data.</text>
</comment>
<dbReference type="InterPro" id="IPR046886">
    <property type="entry name" value="RsmE_MTase_dom"/>
</dbReference>
<comment type="subcellular location">
    <subcellularLocation>
        <location evidence="1 10">Cytoplasm</location>
    </subcellularLocation>
</comment>
<dbReference type="InterPro" id="IPR029026">
    <property type="entry name" value="tRNA_m1G_MTases_N"/>
</dbReference>
<evidence type="ECO:0000256" key="4">
    <source>
        <dbReference type="ARBA" id="ARBA00022552"/>
    </source>
</evidence>
<dbReference type="CDD" id="cd18084">
    <property type="entry name" value="RsmE-like"/>
    <property type="match status" value="1"/>
</dbReference>
<dbReference type="Pfam" id="PF04452">
    <property type="entry name" value="Methyltrans_RNA"/>
    <property type="match status" value="1"/>
</dbReference>
<dbReference type="GO" id="GO:0005737">
    <property type="term" value="C:cytoplasm"/>
    <property type="evidence" value="ECO:0007669"/>
    <property type="project" value="UniProtKB-SubCell"/>
</dbReference>
<keyword evidence="4 10" id="KW-0698">rRNA processing</keyword>
<accession>A0A081DA87</accession>
<dbReference type="SUPFAM" id="SSF88697">
    <property type="entry name" value="PUA domain-like"/>
    <property type="match status" value="1"/>
</dbReference>
<keyword evidence="3 10" id="KW-0963">Cytoplasm</keyword>
<keyword evidence="5 10" id="KW-0489">Methyltransferase</keyword>
<dbReference type="InterPro" id="IPR015947">
    <property type="entry name" value="PUA-like_sf"/>
</dbReference>
<reference evidence="13 14" key="1">
    <citation type="journal article" date="2014" name="Genome Announc.">
        <title>Draft Genome Sequences of Marine Flavobacterium Nonlabens Strains NR17, NR24, NR27, NR32, NR33, and Ara13.</title>
        <authorList>
            <person name="Nakanishi M."/>
            <person name="Meirelles P."/>
            <person name="Suzuki R."/>
            <person name="Takatani N."/>
            <person name="Mino S."/>
            <person name="Suda W."/>
            <person name="Oshima K."/>
            <person name="Hattori M."/>
            <person name="Ohkuma M."/>
            <person name="Hosokawa M."/>
            <person name="Miyashita K."/>
            <person name="Thompson F.L."/>
            <person name="Niwa A."/>
            <person name="Sawabe T."/>
            <person name="Sawabe T."/>
        </authorList>
    </citation>
    <scope>NUCLEOTIDE SEQUENCE [LARGE SCALE GENOMIC DNA]</scope>
    <source>
        <strain evidence="14">JCM19296</strain>
    </source>
</reference>
<keyword evidence="7 10" id="KW-0949">S-adenosyl-L-methionine</keyword>
<dbReference type="NCBIfam" id="NF008702">
    <property type="entry name" value="PRK11713.6-1"/>
    <property type="match status" value="1"/>
</dbReference>
<evidence type="ECO:0000256" key="7">
    <source>
        <dbReference type="ARBA" id="ARBA00022691"/>
    </source>
</evidence>
<dbReference type="GO" id="GO:0070475">
    <property type="term" value="P:rRNA base methylation"/>
    <property type="evidence" value="ECO:0007669"/>
    <property type="project" value="TreeGrafter"/>
</dbReference>
<feature type="domain" description="Ribosomal RNA small subunit methyltransferase E PUA-like" evidence="12">
    <location>
        <begin position="18"/>
        <end position="64"/>
    </location>
</feature>
<evidence type="ECO:0000256" key="3">
    <source>
        <dbReference type="ARBA" id="ARBA00022490"/>
    </source>
</evidence>
<evidence type="ECO:0000256" key="8">
    <source>
        <dbReference type="ARBA" id="ARBA00025699"/>
    </source>
</evidence>
<dbReference type="Gene3D" id="2.40.240.20">
    <property type="entry name" value="Hypothetical PUA domain-like, domain 1"/>
    <property type="match status" value="1"/>
</dbReference>
<comment type="catalytic activity">
    <reaction evidence="9 10">
        <text>uridine(1498) in 16S rRNA + S-adenosyl-L-methionine = N(3)-methyluridine(1498) in 16S rRNA + S-adenosyl-L-homocysteine + H(+)</text>
        <dbReference type="Rhea" id="RHEA:42920"/>
        <dbReference type="Rhea" id="RHEA-COMP:10283"/>
        <dbReference type="Rhea" id="RHEA-COMP:10284"/>
        <dbReference type="ChEBI" id="CHEBI:15378"/>
        <dbReference type="ChEBI" id="CHEBI:57856"/>
        <dbReference type="ChEBI" id="CHEBI:59789"/>
        <dbReference type="ChEBI" id="CHEBI:65315"/>
        <dbReference type="ChEBI" id="CHEBI:74502"/>
        <dbReference type="EC" id="2.1.1.193"/>
    </reaction>
</comment>
<dbReference type="EMBL" id="BBLG01000002">
    <property type="protein sequence ID" value="GAK75833.1"/>
    <property type="molecule type" value="Genomic_DNA"/>
</dbReference>
<dbReference type="NCBIfam" id="TIGR00046">
    <property type="entry name" value="RsmE family RNA methyltransferase"/>
    <property type="match status" value="1"/>
</dbReference>
<dbReference type="PIRSF" id="PIRSF015601">
    <property type="entry name" value="MTase_slr0722"/>
    <property type="match status" value="1"/>
</dbReference>
<evidence type="ECO:0000259" key="11">
    <source>
        <dbReference type="Pfam" id="PF04452"/>
    </source>
</evidence>
<proteinExistence type="inferred from homology"/>
<evidence type="ECO:0000313" key="13">
    <source>
        <dbReference type="EMBL" id="GAK75833.1"/>
    </source>
</evidence>
<sequence>MQLFYNSQLDTQSTSFTLDREESKHVFKVLRKKIGDKINLTDGKGNLYHGTINHITSNRCDLDIAFAEAYPPLPYQLHIAIAPTKMNDRMEWFLEKATEMGITRITPILCKHSERQKINLDRFNRIIISAMKQSLQFHKPKLDELTTFEDFINSDLSGSKFIAHCEDGDKNHLINMISKGNSATVLIGPEGDFTPLEIELALNNNFKPVSLGATRLRTETAGVYTAATLNIINN</sequence>
<evidence type="ECO:0000256" key="9">
    <source>
        <dbReference type="ARBA" id="ARBA00047944"/>
    </source>
</evidence>
<evidence type="ECO:0000256" key="2">
    <source>
        <dbReference type="ARBA" id="ARBA00005528"/>
    </source>
</evidence>
<feature type="domain" description="Ribosomal RNA small subunit methyltransferase E methyltransferase" evidence="11">
    <location>
        <begin position="72"/>
        <end position="229"/>
    </location>
</feature>
<comment type="function">
    <text evidence="8 10">Specifically methylates the N3 position of the uracil ring of uridine 1498 (m3U1498) in 16S rRNA. Acts on the fully assembled 30S ribosomal subunit.</text>
</comment>
<dbReference type="Pfam" id="PF20260">
    <property type="entry name" value="PUA_4"/>
    <property type="match status" value="1"/>
</dbReference>
<evidence type="ECO:0000256" key="6">
    <source>
        <dbReference type="ARBA" id="ARBA00022679"/>
    </source>
</evidence>
<dbReference type="InterPro" id="IPR006700">
    <property type="entry name" value="RsmE"/>
</dbReference>
<dbReference type="PANTHER" id="PTHR30027:SF3">
    <property type="entry name" value="16S RRNA (URACIL(1498)-N(3))-METHYLTRANSFERASE"/>
    <property type="match status" value="1"/>
</dbReference>
<dbReference type="AlphaFoldDB" id="A0A081DA87"/>
<evidence type="ECO:0000256" key="10">
    <source>
        <dbReference type="PIRNR" id="PIRNR015601"/>
    </source>
</evidence>
<gene>
    <name evidence="13" type="ORF">JCM19296_1425</name>
</gene>
<name>A0A081DA87_NONUL</name>